<accession>A0A5N6RMR7</accession>
<protein>
    <recommendedName>
        <fullName evidence="6">DUF632 domain-containing protein</fullName>
    </recommendedName>
</protein>
<dbReference type="EMBL" id="CM017327">
    <property type="protein sequence ID" value="KAE8100711.1"/>
    <property type="molecule type" value="Genomic_DNA"/>
</dbReference>
<dbReference type="AlphaFoldDB" id="A0A5N6RMR7"/>
<evidence type="ECO:0000313" key="4">
    <source>
        <dbReference type="EMBL" id="KAE8100711.1"/>
    </source>
</evidence>
<dbReference type="Proteomes" id="UP000327013">
    <property type="component" value="Chromosome 7"/>
</dbReference>
<evidence type="ECO:0008006" key="6">
    <source>
        <dbReference type="Google" id="ProtNLM"/>
    </source>
</evidence>
<feature type="region of interest" description="Disordered" evidence="1">
    <location>
        <begin position="778"/>
        <end position="798"/>
    </location>
</feature>
<feature type="compositionally biased region" description="Basic and acidic residues" evidence="1">
    <location>
        <begin position="305"/>
        <end position="321"/>
    </location>
</feature>
<feature type="domain" description="DUF632" evidence="2">
    <location>
        <begin position="419"/>
        <end position="739"/>
    </location>
</feature>
<feature type="compositionally biased region" description="Pro residues" evidence="1">
    <location>
        <begin position="151"/>
        <end position="163"/>
    </location>
</feature>
<keyword evidence="5" id="KW-1185">Reference proteome</keyword>
<dbReference type="InterPro" id="IPR006867">
    <property type="entry name" value="DUF632"/>
</dbReference>
<evidence type="ECO:0000313" key="5">
    <source>
        <dbReference type="Proteomes" id="UP000327013"/>
    </source>
</evidence>
<dbReference type="InterPro" id="IPR006868">
    <property type="entry name" value="DUF630"/>
</dbReference>
<feature type="compositionally biased region" description="Polar residues" evidence="1">
    <location>
        <begin position="272"/>
        <end position="283"/>
    </location>
</feature>
<proteinExistence type="predicted"/>
<feature type="compositionally biased region" description="Polar residues" evidence="1">
    <location>
        <begin position="325"/>
        <end position="338"/>
    </location>
</feature>
<feature type="compositionally biased region" description="Low complexity" evidence="1">
    <location>
        <begin position="343"/>
        <end position="365"/>
    </location>
</feature>
<feature type="domain" description="DUF630" evidence="3">
    <location>
        <begin position="1"/>
        <end position="59"/>
    </location>
</feature>
<gene>
    <name evidence="4" type="ORF">FH972_018578</name>
</gene>
<feature type="compositionally biased region" description="Polar residues" evidence="1">
    <location>
        <begin position="402"/>
        <end position="412"/>
    </location>
</feature>
<feature type="region of interest" description="Disordered" evidence="1">
    <location>
        <begin position="225"/>
        <end position="248"/>
    </location>
</feature>
<reference evidence="4 5" key="1">
    <citation type="submission" date="2019-06" db="EMBL/GenBank/DDBJ databases">
        <title>A chromosomal-level reference genome of Carpinus fangiana (Coryloideae, Betulaceae).</title>
        <authorList>
            <person name="Yang X."/>
            <person name="Wang Z."/>
            <person name="Zhang L."/>
            <person name="Hao G."/>
            <person name="Liu J."/>
            <person name="Yang Y."/>
        </authorList>
    </citation>
    <scope>NUCLEOTIDE SEQUENCE [LARGE SCALE GENOMIC DNA]</scope>
    <source>
        <strain evidence="4">Cfa_2016G</strain>
        <tissue evidence="4">Leaf</tissue>
    </source>
</reference>
<organism evidence="4 5">
    <name type="scientific">Carpinus fangiana</name>
    <dbReference type="NCBI Taxonomy" id="176857"/>
    <lineage>
        <taxon>Eukaryota</taxon>
        <taxon>Viridiplantae</taxon>
        <taxon>Streptophyta</taxon>
        <taxon>Embryophyta</taxon>
        <taxon>Tracheophyta</taxon>
        <taxon>Spermatophyta</taxon>
        <taxon>Magnoliopsida</taxon>
        <taxon>eudicotyledons</taxon>
        <taxon>Gunneridae</taxon>
        <taxon>Pentapetalae</taxon>
        <taxon>rosids</taxon>
        <taxon>fabids</taxon>
        <taxon>Fagales</taxon>
        <taxon>Betulaceae</taxon>
        <taxon>Carpinus</taxon>
    </lineage>
</organism>
<name>A0A5N6RMR7_9ROSI</name>
<feature type="region of interest" description="Disordered" evidence="1">
    <location>
        <begin position="272"/>
        <end position="412"/>
    </location>
</feature>
<feature type="compositionally biased region" description="Basic and acidic residues" evidence="1">
    <location>
        <begin position="112"/>
        <end position="121"/>
    </location>
</feature>
<dbReference type="Pfam" id="PF04783">
    <property type="entry name" value="DUF630"/>
    <property type="match status" value="1"/>
</dbReference>
<evidence type="ECO:0000259" key="2">
    <source>
        <dbReference type="Pfam" id="PF04782"/>
    </source>
</evidence>
<evidence type="ECO:0000259" key="3">
    <source>
        <dbReference type="Pfam" id="PF04783"/>
    </source>
</evidence>
<feature type="compositionally biased region" description="Basic and acidic residues" evidence="1">
    <location>
        <begin position="284"/>
        <end position="294"/>
    </location>
</feature>
<dbReference type="PANTHER" id="PTHR21450">
    <property type="entry name" value="PROTEIN ALTERED PHOSPHATE STARVATION RESPONSE 1"/>
    <property type="match status" value="1"/>
</dbReference>
<dbReference type="OrthoDB" id="1925648at2759"/>
<sequence>MGCGGSKVDDLPLVTLCRERKELIKAASDHRYALAAAHVSYFQSLNNIGDSLRRFIDEEFVISLPSSPVLTLPSDRGKKTKKRPNVNDSSSTTSISLSHLVSPTQEEEEKDIADSHLHLSSDSDSELDSDSGHIHIHSSPEEQGQSSSYAYPPPTNWGPPPTNWGPPGVNSYAYYMKSSGTPIQTVVQEDPERYAGANGQWSDSSYGYPGYPPGYGGFFGFPPMGSPVTDSQIDRRPSTPAPPPSPPRVSTWDFLNVFDTVDSAGYYPGFYSSNRLGSSTSSPDSKEVREREGIPELEDEMEQEVVVKEVQKEKKKLKEDVNVNMDNNSKVGEGTSRTVPLRGSGSSSTIPLSGSVSSHSNSGQGKEIKSSPDTVVSEEGSSRKKGVSFGVDEVSPMDVRSSKPSSLTTLSAHHSKRDLQEVVMEIRDEFEVASGYGKEVALLLEVGKVPYQPRGTSFKVIFSRIRYLVAPSRFSSHPPSRLSVKLSSRTMKMAKAYYGESGNGFNMKPGNLSSTLDKLYAWEKKLYKEVKDEERLRISYEKKCKKLKILDDRGAESSKIDATRASIRKSLTKINVCIRAVDAISSRINKLRDEELQPQLTQLIHGLIRMWKSMLKCHQKQFQAIMESKARSFKVNTGLQRDSGLKATLELEVELLNWCSRFNNWINSQKSYVESLNGWLLRCLHQEQEETADGPAPFSPGRIGAPPIFIICNDWYQAMVSISERRVGNALHEFALSLHQLWERQDEEQRQRIKAAYLSKDFEKRLRTLRIETGRMELDHDGSSDRTAMSKVPSESGVSPLDDLKVDLDSISKKLYEERAKHKETVRLVHDAASNKIQAGLVPIFQALEKFTSAALKAHEQVRLQDAGGS</sequence>
<dbReference type="PANTHER" id="PTHR21450:SF2">
    <property type="entry name" value="FAMILY PROTEIN, PUTATIVE (DUF630 AND DUF632)-RELATED"/>
    <property type="match status" value="1"/>
</dbReference>
<dbReference type="Pfam" id="PF04782">
    <property type="entry name" value="DUF632"/>
    <property type="match status" value="1"/>
</dbReference>
<feature type="region of interest" description="Disordered" evidence="1">
    <location>
        <begin position="71"/>
        <end position="163"/>
    </location>
</feature>
<evidence type="ECO:0000256" key="1">
    <source>
        <dbReference type="SAM" id="MobiDB-lite"/>
    </source>
</evidence>
<feature type="compositionally biased region" description="Low complexity" evidence="1">
    <location>
        <begin position="89"/>
        <end position="102"/>
    </location>
</feature>